<dbReference type="InParanoid" id="W4JWS4"/>
<evidence type="ECO:0000313" key="4">
    <source>
        <dbReference type="EMBL" id="ETW77311.1"/>
    </source>
</evidence>
<evidence type="ECO:0000313" key="5">
    <source>
        <dbReference type="Proteomes" id="UP000030671"/>
    </source>
</evidence>
<feature type="compositionally biased region" description="Low complexity" evidence="2">
    <location>
        <begin position="495"/>
        <end position="514"/>
    </location>
</feature>
<dbReference type="STRING" id="747525.W4JWS4"/>
<feature type="region of interest" description="Disordered" evidence="2">
    <location>
        <begin position="834"/>
        <end position="853"/>
    </location>
</feature>
<dbReference type="GO" id="GO:0003824">
    <property type="term" value="F:catalytic activity"/>
    <property type="evidence" value="ECO:0007669"/>
    <property type="project" value="InterPro"/>
</dbReference>
<feature type="compositionally biased region" description="Acidic residues" evidence="2">
    <location>
        <begin position="666"/>
        <end position="678"/>
    </location>
</feature>
<evidence type="ECO:0000256" key="1">
    <source>
        <dbReference type="ARBA" id="ARBA00023150"/>
    </source>
</evidence>
<dbReference type="GO" id="GO:0006777">
    <property type="term" value="P:Mo-molybdopterin cofactor biosynthetic process"/>
    <property type="evidence" value="ECO:0007669"/>
    <property type="project" value="UniProtKB-KW"/>
</dbReference>
<dbReference type="InterPro" id="IPR015424">
    <property type="entry name" value="PyrdxlP-dep_Trfase"/>
</dbReference>
<dbReference type="Proteomes" id="UP000030671">
    <property type="component" value="Unassembled WGS sequence"/>
</dbReference>
<dbReference type="InterPro" id="IPR015422">
    <property type="entry name" value="PyrdxlP-dep_Trfase_small"/>
</dbReference>
<feature type="region of interest" description="Disordered" evidence="2">
    <location>
        <begin position="490"/>
        <end position="528"/>
    </location>
</feature>
<reference evidence="4 5" key="1">
    <citation type="journal article" date="2012" name="New Phytol.">
        <title>Insight into trade-off between wood decay and parasitism from the genome of a fungal forest pathogen.</title>
        <authorList>
            <person name="Olson A."/>
            <person name="Aerts A."/>
            <person name="Asiegbu F."/>
            <person name="Belbahri L."/>
            <person name="Bouzid O."/>
            <person name="Broberg A."/>
            <person name="Canback B."/>
            <person name="Coutinho P.M."/>
            <person name="Cullen D."/>
            <person name="Dalman K."/>
            <person name="Deflorio G."/>
            <person name="van Diepen L.T."/>
            <person name="Dunand C."/>
            <person name="Duplessis S."/>
            <person name="Durling M."/>
            <person name="Gonthier P."/>
            <person name="Grimwood J."/>
            <person name="Fossdal C.G."/>
            <person name="Hansson D."/>
            <person name="Henrissat B."/>
            <person name="Hietala A."/>
            <person name="Himmelstrand K."/>
            <person name="Hoffmeister D."/>
            <person name="Hogberg N."/>
            <person name="James T.Y."/>
            <person name="Karlsson M."/>
            <person name="Kohler A."/>
            <person name="Kues U."/>
            <person name="Lee Y.H."/>
            <person name="Lin Y.C."/>
            <person name="Lind M."/>
            <person name="Lindquist E."/>
            <person name="Lombard V."/>
            <person name="Lucas S."/>
            <person name="Lunden K."/>
            <person name="Morin E."/>
            <person name="Murat C."/>
            <person name="Park J."/>
            <person name="Raffaello T."/>
            <person name="Rouze P."/>
            <person name="Salamov A."/>
            <person name="Schmutz J."/>
            <person name="Solheim H."/>
            <person name="Stahlberg J."/>
            <person name="Velez H."/>
            <person name="de Vries R.P."/>
            <person name="Wiebenga A."/>
            <person name="Woodward S."/>
            <person name="Yakovlev I."/>
            <person name="Garbelotto M."/>
            <person name="Martin F."/>
            <person name="Grigoriev I.V."/>
            <person name="Stenlid J."/>
        </authorList>
    </citation>
    <scope>NUCLEOTIDE SEQUENCE [LARGE SCALE GENOMIC DNA]</scope>
    <source>
        <strain evidence="4 5">TC 32-1</strain>
    </source>
</reference>
<dbReference type="PROSITE" id="PS51340">
    <property type="entry name" value="MOSC"/>
    <property type="match status" value="1"/>
</dbReference>
<dbReference type="GO" id="GO:0030170">
    <property type="term" value="F:pyridoxal phosphate binding"/>
    <property type="evidence" value="ECO:0007669"/>
    <property type="project" value="InterPro"/>
</dbReference>
<protein>
    <recommendedName>
        <fullName evidence="3">MOSC domain-containing protein</fullName>
    </recommendedName>
</protein>
<feature type="region of interest" description="Disordered" evidence="2">
    <location>
        <begin position="599"/>
        <end position="619"/>
    </location>
</feature>
<feature type="domain" description="MOSC" evidence="3">
    <location>
        <begin position="835"/>
        <end position="1043"/>
    </location>
</feature>
<keyword evidence="5" id="KW-1185">Reference proteome</keyword>
<feature type="region of interest" description="Disordered" evidence="2">
    <location>
        <begin position="655"/>
        <end position="682"/>
    </location>
</feature>
<dbReference type="InterPro" id="IPR000192">
    <property type="entry name" value="Aminotrans_V_dom"/>
</dbReference>
<name>W4JWS4_HETIT</name>
<evidence type="ECO:0000259" key="3">
    <source>
        <dbReference type="PROSITE" id="PS51340"/>
    </source>
</evidence>
<dbReference type="Gene3D" id="3.90.1150.10">
    <property type="entry name" value="Aspartate Aminotransferase, domain 1"/>
    <property type="match status" value="1"/>
</dbReference>
<feature type="region of interest" description="Disordered" evidence="2">
    <location>
        <begin position="773"/>
        <end position="793"/>
    </location>
</feature>
<proteinExistence type="predicted"/>
<dbReference type="Gene3D" id="3.40.640.10">
    <property type="entry name" value="Type I PLP-dependent aspartate aminotransferase-like (Major domain)"/>
    <property type="match status" value="1"/>
</dbReference>
<dbReference type="Pfam" id="PF03473">
    <property type="entry name" value="MOSC"/>
    <property type="match status" value="1"/>
</dbReference>
<dbReference type="KEGG" id="hir:HETIRDRAFT_429587"/>
<feature type="compositionally biased region" description="Pro residues" evidence="2">
    <location>
        <begin position="374"/>
        <end position="408"/>
    </location>
</feature>
<dbReference type="GeneID" id="20674365"/>
<feature type="region of interest" description="Disordered" evidence="2">
    <location>
        <begin position="930"/>
        <end position="953"/>
    </location>
</feature>
<dbReference type="HOGENOM" id="CLU_010913_0_0_1"/>
<dbReference type="SUPFAM" id="SSF141673">
    <property type="entry name" value="MOSC N-terminal domain-like"/>
    <property type="match status" value="1"/>
</dbReference>
<dbReference type="eggNOG" id="KOG2142">
    <property type="taxonomic scope" value="Eukaryota"/>
</dbReference>
<dbReference type="SUPFAM" id="SSF53383">
    <property type="entry name" value="PLP-dependent transferases"/>
    <property type="match status" value="1"/>
</dbReference>
<feature type="compositionally biased region" description="Acidic residues" evidence="2">
    <location>
        <begin position="599"/>
        <end position="612"/>
    </location>
</feature>
<dbReference type="Pfam" id="PF00266">
    <property type="entry name" value="Aminotran_5"/>
    <property type="match status" value="1"/>
</dbReference>
<dbReference type="InterPro" id="IPR015421">
    <property type="entry name" value="PyrdxlP-dep_Trfase_major"/>
</dbReference>
<feature type="compositionally biased region" description="Pro residues" evidence="2">
    <location>
        <begin position="937"/>
        <end position="951"/>
    </location>
</feature>
<accession>W4JWS4</accession>
<dbReference type="AlphaFoldDB" id="W4JWS4"/>
<feature type="region of interest" description="Disordered" evidence="2">
    <location>
        <begin position="361"/>
        <end position="421"/>
    </location>
</feature>
<dbReference type="InterPro" id="IPR005303">
    <property type="entry name" value="MOCOS_middle"/>
</dbReference>
<dbReference type="OrthoDB" id="10264306at2759"/>
<dbReference type="PRINTS" id="PR01217">
    <property type="entry name" value="PRICHEXTENSN"/>
</dbReference>
<dbReference type="PANTHER" id="PTHR14237">
    <property type="entry name" value="MOLYBDOPTERIN COFACTOR SULFURASE MOSC"/>
    <property type="match status" value="1"/>
</dbReference>
<dbReference type="GO" id="GO:0030151">
    <property type="term" value="F:molybdenum ion binding"/>
    <property type="evidence" value="ECO:0007669"/>
    <property type="project" value="InterPro"/>
</dbReference>
<evidence type="ECO:0000256" key="2">
    <source>
        <dbReference type="SAM" id="MobiDB-lite"/>
    </source>
</evidence>
<gene>
    <name evidence="4" type="ORF">HETIRDRAFT_429587</name>
</gene>
<keyword evidence="1" id="KW-0501">Molybdenum cofactor biosynthesis</keyword>
<dbReference type="RefSeq" id="XP_009550831.1">
    <property type="nucleotide sequence ID" value="XM_009552536.1"/>
</dbReference>
<sequence>MPDGSFAPSAVLPAAAIPHPGQLPDADADADADARIRRQYEAYAGGREHAYYGLKPAHFTALLEQEFPALRDATYLDHAASPPAPPLSLLTALPRALAHTLLSNPHSLHSPSAASTASRIAAARTRLLATLFALPPAQHPEWLLVFTAGATAGCRLVAEAFDWRRGEDEHGPGDRAQFVYTKEAHTSVVGIRGVALREHAPVYPLDLAQTEAWIDAAAAAASSSPTPASAAAAAAAAGLPSAHARTRTLFAFPAQCNATGRRLDAHALTAAVKRAHPRARVLIDAAALLATGTLDLAAVPIHEAPDFVVASLYKPYAYPTGLGVLLIKRTAVSALRRTGYFGGGTVDALSVSTPAFAIPRGTPRAHLPSHLPSPALPPLPPPPPPPSSPPSPSTPTAADPPPRPPPPAADDTLSDPDALHARFEPGTLPFLEIAALGPAMDAHARLFGSLARAGVHAAALAAACAREMRALRHANGRPVCRVYGAMPPPPPSCPPTSTSTSASGSSTPRTASPSSSPPPSPGTRFVHAHGGPTLAFTLLRATGGAVGHVELARLAALNGVHLRAGALCNLGAVAGALGLSDAEIAGNARAGGVCWDEEEFGGGAGEEGEGEGDGAGGKKPTGIVRVSFGASSTVEDVQRWVRFLRRFWTVGPEALQQQQPSLAEPGEAEGTGDTETDTDTGASGMVLGDLVVYPIKSCGGISIPRGTRWPVEPHGLQYDREWMLVDPATGRALSQKRHPRMCLVRPAVDRARGVLRVRAGAAPDAEEVCVPLAAPTEQEQRERGKEATQGAERGSVGRVCADVVRPLRYPDSDADRLLTAFLGIPCALARLPPSPPASHAHAHTGAGAGAGAGRHAHFPGQAGAAGVMGATPVPILLSNESPFLLLNEASVDAVNAWLAEGAGSHADADADADGPTTIKTSCFRGNLILRPRATRAPPTPSAPPPSGPPRAPRALPALAFAEDAFDLVRVGTQVFQALAPCRRCQMVCVDQDTGARAREPYNVLSVRRRDARGRLLFGVHVMHRRDLSAAPYEVGAGERVVVM</sequence>
<dbReference type="PANTHER" id="PTHR14237:SF80">
    <property type="entry name" value="MOLYBDENUM COFACTOR SULFURASE"/>
    <property type="match status" value="1"/>
</dbReference>
<dbReference type="InterPro" id="IPR005302">
    <property type="entry name" value="MoCF_Sase_C"/>
</dbReference>
<feature type="compositionally biased region" description="Low complexity" evidence="2">
    <location>
        <begin position="834"/>
        <end position="845"/>
    </location>
</feature>
<dbReference type="Pfam" id="PF03476">
    <property type="entry name" value="MOSC_N"/>
    <property type="match status" value="1"/>
</dbReference>
<organism evidence="4 5">
    <name type="scientific">Heterobasidion irregulare (strain TC 32-1)</name>
    <dbReference type="NCBI Taxonomy" id="747525"/>
    <lineage>
        <taxon>Eukaryota</taxon>
        <taxon>Fungi</taxon>
        <taxon>Dikarya</taxon>
        <taxon>Basidiomycota</taxon>
        <taxon>Agaricomycotina</taxon>
        <taxon>Agaricomycetes</taxon>
        <taxon>Russulales</taxon>
        <taxon>Bondarzewiaceae</taxon>
        <taxon>Heterobasidion</taxon>
        <taxon>Heterobasidion annosum species complex</taxon>
    </lineage>
</organism>
<dbReference type="EMBL" id="KI925463">
    <property type="protein sequence ID" value="ETW77311.1"/>
    <property type="molecule type" value="Genomic_DNA"/>
</dbReference>